<dbReference type="InterPro" id="IPR000847">
    <property type="entry name" value="LysR_HTH_N"/>
</dbReference>
<dbReference type="PROSITE" id="PS50931">
    <property type="entry name" value="HTH_LYSR"/>
    <property type="match status" value="1"/>
</dbReference>
<evidence type="ECO:0000256" key="4">
    <source>
        <dbReference type="ARBA" id="ARBA00023163"/>
    </source>
</evidence>
<dbReference type="PANTHER" id="PTHR30118:SF15">
    <property type="entry name" value="TRANSCRIPTIONAL REGULATORY PROTEIN"/>
    <property type="match status" value="1"/>
</dbReference>
<keyword evidence="7" id="KW-1185">Reference proteome</keyword>
<feature type="domain" description="HTH lysR-type" evidence="5">
    <location>
        <begin position="4"/>
        <end position="61"/>
    </location>
</feature>
<dbReference type="RefSeq" id="WP_091671772.1">
    <property type="nucleotide sequence ID" value="NZ_FOKG01000004.1"/>
</dbReference>
<dbReference type="AlphaFoldDB" id="A0A1I0XWP1"/>
<dbReference type="SUPFAM" id="SSF46785">
    <property type="entry name" value="Winged helix' DNA-binding domain"/>
    <property type="match status" value="1"/>
</dbReference>
<dbReference type="InterPro" id="IPR005119">
    <property type="entry name" value="LysR_subst-bd"/>
</dbReference>
<gene>
    <name evidence="6" type="ORF">SAMN05216266_10477</name>
</gene>
<dbReference type="CDD" id="cd08459">
    <property type="entry name" value="PBP2_DntR_NahR_LinR_like"/>
    <property type="match status" value="1"/>
</dbReference>
<dbReference type="OrthoDB" id="8717159at2"/>
<dbReference type="Proteomes" id="UP000243799">
    <property type="component" value="Unassembled WGS sequence"/>
</dbReference>
<organism evidence="6 7">
    <name type="scientific">Amycolatopsis marina</name>
    <dbReference type="NCBI Taxonomy" id="490629"/>
    <lineage>
        <taxon>Bacteria</taxon>
        <taxon>Bacillati</taxon>
        <taxon>Actinomycetota</taxon>
        <taxon>Actinomycetes</taxon>
        <taxon>Pseudonocardiales</taxon>
        <taxon>Pseudonocardiaceae</taxon>
        <taxon>Amycolatopsis</taxon>
    </lineage>
</organism>
<dbReference type="InterPro" id="IPR050389">
    <property type="entry name" value="LysR-type_TF"/>
</dbReference>
<evidence type="ECO:0000256" key="1">
    <source>
        <dbReference type="ARBA" id="ARBA00009437"/>
    </source>
</evidence>
<dbReference type="GO" id="GO:0003700">
    <property type="term" value="F:DNA-binding transcription factor activity"/>
    <property type="evidence" value="ECO:0007669"/>
    <property type="project" value="InterPro"/>
</dbReference>
<comment type="similarity">
    <text evidence="1">Belongs to the LysR transcriptional regulatory family.</text>
</comment>
<name>A0A1I0XWP1_9PSEU</name>
<keyword evidence="2" id="KW-0805">Transcription regulation</keyword>
<dbReference type="Pfam" id="PF00126">
    <property type="entry name" value="HTH_1"/>
    <property type="match status" value="1"/>
</dbReference>
<dbReference type="Pfam" id="PF03466">
    <property type="entry name" value="LysR_substrate"/>
    <property type="match status" value="1"/>
</dbReference>
<evidence type="ECO:0000313" key="6">
    <source>
        <dbReference type="EMBL" id="SFB05421.1"/>
    </source>
</evidence>
<dbReference type="SUPFAM" id="SSF53850">
    <property type="entry name" value="Periplasmic binding protein-like II"/>
    <property type="match status" value="1"/>
</dbReference>
<dbReference type="EMBL" id="FOKG01000004">
    <property type="protein sequence ID" value="SFB05421.1"/>
    <property type="molecule type" value="Genomic_DNA"/>
</dbReference>
<dbReference type="GO" id="GO:0003677">
    <property type="term" value="F:DNA binding"/>
    <property type="evidence" value="ECO:0007669"/>
    <property type="project" value="UniProtKB-KW"/>
</dbReference>
<evidence type="ECO:0000256" key="2">
    <source>
        <dbReference type="ARBA" id="ARBA00023015"/>
    </source>
</evidence>
<dbReference type="Gene3D" id="3.40.190.10">
    <property type="entry name" value="Periplasmic binding protein-like II"/>
    <property type="match status" value="2"/>
</dbReference>
<dbReference type="STRING" id="490629.SAMN05216266_10477"/>
<keyword evidence="3" id="KW-0238">DNA-binding</keyword>
<evidence type="ECO:0000256" key="3">
    <source>
        <dbReference type="ARBA" id="ARBA00023125"/>
    </source>
</evidence>
<reference evidence="7" key="1">
    <citation type="submission" date="2016-10" db="EMBL/GenBank/DDBJ databases">
        <authorList>
            <person name="Varghese N."/>
            <person name="Submissions S."/>
        </authorList>
    </citation>
    <scope>NUCLEOTIDE SEQUENCE [LARGE SCALE GENOMIC DNA]</scope>
    <source>
        <strain evidence="7">CGMCC 4.3568</strain>
    </source>
</reference>
<dbReference type="InterPro" id="IPR036388">
    <property type="entry name" value="WH-like_DNA-bd_sf"/>
</dbReference>
<protein>
    <submittedName>
        <fullName evidence="6">Transcriptional regulator, LysR family</fullName>
    </submittedName>
</protein>
<dbReference type="PANTHER" id="PTHR30118">
    <property type="entry name" value="HTH-TYPE TRANSCRIPTIONAL REGULATOR LEUO-RELATED"/>
    <property type="match status" value="1"/>
</dbReference>
<sequence>MAEVDLNLLKTFVLLYETRSVTRTAESLFITQPSVSHALRRLRRQFNDELFLRSANGLVATETAAGIYPRLNQALEVINETVRGVGQFDPTTSERTFRLLATDLGEIALLPDVLATIGNLAPHSTVQVIPLDFSTAAEELRQGHADAVICTPRIDSADLQRDPLFRGNYLGLCARTHPRIRSRPTLEEYLAERHILVDAAAGHVDADRILTRLGHRRDVAARVPHFAVLPELVARTGYLGVVPSGVADLFTQRSDVRTFALPFEVPEVEVALYTYRRALPSPGIEWLRGTVASVLRQDEPA</sequence>
<dbReference type="InterPro" id="IPR036390">
    <property type="entry name" value="WH_DNA-bd_sf"/>
</dbReference>
<keyword evidence="4" id="KW-0804">Transcription</keyword>
<dbReference type="PRINTS" id="PR00039">
    <property type="entry name" value="HTHLYSR"/>
</dbReference>
<evidence type="ECO:0000313" key="7">
    <source>
        <dbReference type="Proteomes" id="UP000243799"/>
    </source>
</evidence>
<evidence type="ECO:0000259" key="5">
    <source>
        <dbReference type="PROSITE" id="PS50931"/>
    </source>
</evidence>
<accession>A0A1I0XWP1</accession>
<dbReference type="Gene3D" id="1.10.10.10">
    <property type="entry name" value="Winged helix-like DNA-binding domain superfamily/Winged helix DNA-binding domain"/>
    <property type="match status" value="1"/>
</dbReference>
<proteinExistence type="inferred from homology"/>